<protein>
    <recommendedName>
        <fullName evidence="3 6">Mannitol-1-phosphate 5-dehydrogenase</fullName>
        <ecNumber evidence="2 6">1.1.1.17</ecNumber>
    </recommendedName>
</protein>
<dbReference type="NCBIfam" id="NF002648">
    <property type="entry name" value="PRK02318.1-4"/>
    <property type="match status" value="1"/>
</dbReference>
<dbReference type="Proteomes" id="UP000008216">
    <property type="component" value="Chromosome"/>
</dbReference>
<dbReference type="InterPro" id="IPR023028">
    <property type="entry name" value="Mannitol_1_phos_5_DH"/>
</dbReference>
<name>A0A0H2Z462_ECOK1</name>
<dbReference type="KEGG" id="ecv:APECO1_2857"/>
<comment type="similarity">
    <text evidence="1 6">Belongs to the mannitol dehydrogenase family.</text>
</comment>
<organism evidence="10 11">
    <name type="scientific">Escherichia coli O1:K1 / APEC</name>
    <dbReference type="NCBI Taxonomy" id="405955"/>
    <lineage>
        <taxon>Bacteria</taxon>
        <taxon>Pseudomonadati</taxon>
        <taxon>Pseudomonadota</taxon>
        <taxon>Gammaproteobacteria</taxon>
        <taxon>Enterobacterales</taxon>
        <taxon>Enterobacteriaceae</taxon>
        <taxon>Escherichia</taxon>
    </lineage>
</organism>
<dbReference type="PANTHER" id="PTHR30524:SF0">
    <property type="entry name" value="ALTRONATE OXIDOREDUCTASE-RELATED"/>
    <property type="match status" value="1"/>
</dbReference>
<evidence type="ECO:0000313" key="10">
    <source>
        <dbReference type="EMBL" id="ABJ03075.1"/>
    </source>
</evidence>
<dbReference type="FunFam" id="1.10.1040.10:FF:000009">
    <property type="entry name" value="Mannitol-1-phosphate 5-dehydrogenase"/>
    <property type="match status" value="1"/>
</dbReference>
<evidence type="ECO:0000259" key="8">
    <source>
        <dbReference type="Pfam" id="PF01232"/>
    </source>
</evidence>
<dbReference type="Pfam" id="PF01232">
    <property type="entry name" value="Mannitol_dh"/>
    <property type="match status" value="1"/>
</dbReference>
<proteinExistence type="inferred from homology"/>
<dbReference type="NCBIfam" id="NF002650">
    <property type="entry name" value="PRK02318.2-2"/>
    <property type="match status" value="1"/>
</dbReference>
<dbReference type="NCBIfam" id="NF002652">
    <property type="entry name" value="PRK02318.2-5"/>
    <property type="match status" value="1"/>
</dbReference>
<dbReference type="AntiFam" id="ANF00064">
    <property type="entry name" value="Unclear, Possibly translation of poorly localized IS Element IS621"/>
</dbReference>
<feature type="modified residue" description="N6-acetyllysine" evidence="6">
    <location>
        <position position="329"/>
    </location>
</feature>
<reference evidence="10 11" key="1">
    <citation type="journal article" date="2007" name="J. Bacteriol.">
        <title>The genome sequence of avian pathogenic Escherichia coli strain O1:K1:H7 shares strong similarities with human extraintestinal pathogenic E. coli genomes.</title>
        <authorList>
            <person name="Johnson T.J."/>
            <person name="Kariyawasam S."/>
            <person name="Wannemuehler Y."/>
            <person name="Mangiamele P."/>
            <person name="Johnson S.J."/>
            <person name="Doetkott C."/>
            <person name="Skyberg J.A."/>
            <person name="Lynne A.M."/>
            <person name="Johnson J.R."/>
            <person name="Nolan L.K."/>
        </authorList>
    </citation>
    <scope>NUCLEOTIDE SEQUENCE [LARGE SCALE GENOMIC DNA]</scope>
    <source>
        <strain evidence="10">APEC O1</strain>
    </source>
</reference>
<evidence type="ECO:0000256" key="7">
    <source>
        <dbReference type="SAM" id="MobiDB-lite"/>
    </source>
</evidence>
<dbReference type="FunFam" id="3.40.50.720:FF:000075">
    <property type="entry name" value="Mannitol-1-phosphate 5-dehydrogenase"/>
    <property type="match status" value="1"/>
</dbReference>
<dbReference type="InterPro" id="IPR008927">
    <property type="entry name" value="6-PGluconate_DH-like_C_sf"/>
</dbReference>
<dbReference type="GO" id="GO:0019592">
    <property type="term" value="P:mannitol catabolic process"/>
    <property type="evidence" value="ECO:0007669"/>
    <property type="project" value="TreeGrafter"/>
</dbReference>
<evidence type="ECO:0000256" key="1">
    <source>
        <dbReference type="ARBA" id="ARBA00006541"/>
    </source>
</evidence>
<dbReference type="HAMAP" id="MF_00196">
    <property type="entry name" value="Mannitol_dehydrog"/>
    <property type="match status" value="1"/>
</dbReference>
<evidence type="ECO:0000256" key="5">
    <source>
        <dbReference type="ARBA" id="ARBA00023027"/>
    </source>
</evidence>
<dbReference type="InterPro" id="IPR000669">
    <property type="entry name" value="Mannitol_DH"/>
</dbReference>
<dbReference type="InterPro" id="IPR013131">
    <property type="entry name" value="Mannitol_DH_N"/>
</dbReference>
<dbReference type="Gene3D" id="3.40.50.720">
    <property type="entry name" value="NAD(P)-binding Rossmann-like Domain"/>
    <property type="match status" value="1"/>
</dbReference>
<feature type="region of interest" description="Disordered" evidence="7">
    <location>
        <begin position="14"/>
        <end position="49"/>
    </location>
</feature>
<accession>A0A0H2Z462</accession>
<dbReference type="InterPro" id="IPR013328">
    <property type="entry name" value="6PGD_dom2"/>
</dbReference>
<dbReference type="AlphaFoldDB" id="A0A0H2Z462"/>
<keyword evidence="11" id="KW-1185">Reference proteome</keyword>
<dbReference type="InterPro" id="IPR023027">
    <property type="entry name" value="Mannitol_DH_CS"/>
</dbReference>
<dbReference type="PRINTS" id="PR00084">
    <property type="entry name" value="MTLDHDRGNASE"/>
</dbReference>
<dbReference type="EMBL" id="CP000468">
    <property type="protein sequence ID" value="ABJ03075.1"/>
    <property type="molecule type" value="Genomic_DNA"/>
</dbReference>
<dbReference type="InterPro" id="IPR013118">
    <property type="entry name" value="Mannitol_DH_C"/>
</dbReference>
<gene>
    <name evidence="6 10" type="primary">mtlD</name>
    <name evidence="10" type="ORF">APECO1_2857</name>
</gene>
<comment type="catalytic activity">
    <reaction evidence="6">
        <text>D-mannitol 1-phosphate + NAD(+) = beta-D-fructose 6-phosphate + NADH + H(+)</text>
        <dbReference type="Rhea" id="RHEA:19661"/>
        <dbReference type="ChEBI" id="CHEBI:15378"/>
        <dbReference type="ChEBI" id="CHEBI:57540"/>
        <dbReference type="ChEBI" id="CHEBI:57634"/>
        <dbReference type="ChEBI" id="CHEBI:57945"/>
        <dbReference type="ChEBI" id="CHEBI:61381"/>
        <dbReference type="EC" id="1.1.1.17"/>
    </reaction>
</comment>
<keyword evidence="5 6" id="KW-0520">NAD</keyword>
<evidence type="ECO:0000256" key="4">
    <source>
        <dbReference type="ARBA" id="ARBA00023002"/>
    </source>
</evidence>
<evidence type="ECO:0000259" key="9">
    <source>
        <dbReference type="Pfam" id="PF08125"/>
    </source>
</evidence>
<dbReference type="InterPro" id="IPR036291">
    <property type="entry name" value="NAD(P)-bd_dom_sf"/>
</dbReference>
<feature type="binding site" evidence="6">
    <location>
        <begin position="63"/>
        <end position="74"/>
    </location>
    <ligand>
        <name>NAD(+)</name>
        <dbReference type="ChEBI" id="CHEBI:57540"/>
    </ligand>
</feature>
<dbReference type="SUPFAM" id="SSF48179">
    <property type="entry name" value="6-phosphogluconate dehydrogenase C-terminal domain-like"/>
    <property type="match status" value="1"/>
</dbReference>
<feature type="domain" description="Mannitol dehydrogenase C-terminal" evidence="9">
    <location>
        <begin position="264"/>
        <end position="441"/>
    </location>
</feature>
<evidence type="ECO:0000256" key="3">
    <source>
        <dbReference type="ARBA" id="ARBA00016219"/>
    </source>
</evidence>
<dbReference type="EC" id="1.1.1.17" evidence="2 6"/>
<evidence type="ECO:0000256" key="6">
    <source>
        <dbReference type="HAMAP-Rule" id="MF_00196"/>
    </source>
</evidence>
<feature type="domain" description="Mannitol dehydrogenase N-terminal" evidence="8">
    <location>
        <begin position="61"/>
        <end position="257"/>
    </location>
</feature>
<sequence length="442" mass="47673">MPDATLTRLIRPTGQCQTRRPDKAFTPHPAKSPSPHGEGLGEGKASPQPSRVKTLMKVNTMKALHFGAGNIGRGFIGKLLADAGIQLTFADVNQVVLDALNARHSYQVHVVGETEQVDTVSGVDAVSSIGDDVVDLIAQVDLVTTAVGPVVLERIAPAIAKGLVKRKEQGNESPLNIIACENMVRGTTQLKGHVMNALPEDAKAWVEEHVGFVDSAVDRIVPPSASATNDPLEVTVETFSEWIVDKTQFKGTLPNIPGMELTDNLMAFVERKLFTLNTGHAITAYLGKLAGHQTIRDAILDEKIRAVVKGAMEESGAVLIKRYDFDADKHAAYIQKILGRFENPYLKDDVERVGRQPLRKLSAGDRLIKPLLGTLEYGLPHKNLIEGIAAAMHFRSEDDPQAQELAALIADKGPQAALAQISGLDANSEVVSEAVTAYKAMQ</sequence>
<keyword evidence="4 6" id="KW-0560">Oxidoreductase</keyword>
<dbReference type="PANTHER" id="PTHR30524">
    <property type="entry name" value="MANNITOL-1-PHOSPHATE 5-DEHYDROGENASE"/>
    <property type="match status" value="1"/>
</dbReference>
<evidence type="ECO:0000313" key="11">
    <source>
        <dbReference type="Proteomes" id="UP000008216"/>
    </source>
</evidence>
<dbReference type="SUPFAM" id="SSF51735">
    <property type="entry name" value="NAD(P)-binding Rossmann-fold domains"/>
    <property type="match status" value="1"/>
</dbReference>
<dbReference type="NCBIfam" id="NF002647">
    <property type="entry name" value="PRK02318.1-3"/>
    <property type="match status" value="1"/>
</dbReference>
<dbReference type="PROSITE" id="PS00974">
    <property type="entry name" value="MANNITOL_DHGENASE"/>
    <property type="match status" value="1"/>
</dbReference>
<dbReference type="NCBIfam" id="NF002646">
    <property type="entry name" value="PRK02318.1-2"/>
    <property type="match status" value="1"/>
</dbReference>
<dbReference type="GO" id="GO:0008926">
    <property type="term" value="F:mannitol-1-phosphate 5-dehydrogenase activity"/>
    <property type="evidence" value="ECO:0007669"/>
    <property type="project" value="UniProtKB-UniRule"/>
</dbReference>
<dbReference type="Gene3D" id="1.10.1040.10">
    <property type="entry name" value="N-(1-d-carboxylethyl)-l-norvaline Dehydrogenase, domain 2"/>
    <property type="match status" value="1"/>
</dbReference>
<dbReference type="GO" id="GO:0005829">
    <property type="term" value="C:cytosol"/>
    <property type="evidence" value="ECO:0007669"/>
    <property type="project" value="TreeGrafter"/>
</dbReference>
<evidence type="ECO:0000256" key="2">
    <source>
        <dbReference type="ARBA" id="ARBA00012939"/>
    </source>
</evidence>
<keyword evidence="6" id="KW-0007">Acetylation</keyword>
<dbReference type="Pfam" id="PF08125">
    <property type="entry name" value="Mannitol_dh_C"/>
    <property type="match status" value="1"/>
</dbReference>
<dbReference type="HOGENOM" id="CLU_036089_2_0_6"/>